<comment type="similarity">
    <text evidence="1">Belongs to the esterase D family.</text>
</comment>
<dbReference type="AlphaFoldDB" id="A0A544SYM3"/>
<dbReference type="SUPFAM" id="SSF53474">
    <property type="entry name" value="alpha/beta-Hydrolases"/>
    <property type="match status" value="1"/>
</dbReference>
<organism evidence="3 4">
    <name type="scientific">Psychrobacillus lasiicapitis</name>
    <dbReference type="NCBI Taxonomy" id="1636719"/>
    <lineage>
        <taxon>Bacteria</taxon>
        <taxon>Bacillati</taxon>
        <taxon>Bacillota</taxon>
        <taxon>Bacilli</taxon>
        <taxon>Bacillales</taxon>
        <taxon>Bacillaceae</taxon>
        <taxon>Psychrobacillus</taxon>
    </lineage>
</organism>
<sequence>MIDKVWLEDTEFWEIKSSIMDYTYDIKVAIPLEEVPGKGFPIYYILDGNWYFQFGRDIVRLQSGNGPKTLISPAIVVGIGHKGTKEEVGKRRFYEFTPFAEQYKYPEGFKGTQIWNHGGAEKFLDFIEQELMPVINEKYAVNKEKQTLFGHSLSGLFVVWALFKRPELFPYYVATSPSIWWNEYELFIHAEQYFQKTALHAYRKLLMLVGGEEDFMVDDAKQLYANMSEHKTEQLEVELYIAEGENHASVVPTIMSRAFRFMNK</sequence>
<dbReference type="PANTHER" id="PTHR40841">
    <property type="entry name" value="SIDEROPHORE TRIACETYLFUSARININE C ESTERASE"/>
    <property type="match status" value="1"/>
</dbReference>
<keyword evidence="2 3" id="KW-0378">Hydrolase</keyword>
<dbReference type="RefSeq" id="WP_142540266.1">
    <property type="nucleotide sequence ID" value="NZ_BMIE01000010.1"/>
</dbReference>
<dbReference type="InterPro" id="IPR029058">
    <property type="entry name" value="AB_hydrolase_fold"/>
</dbReference>
<dbReference type="PANTHER" id="PTHR40841:SF2">
    <property type="entry name" value="SIDEROPHORE-DEGRADING ESTERASE (EUROFUNG)"/>
    <property type="match status" value="1"/>
</dbReference>
<proteinExistence type="inferred from homology"/>
<dbReference type="InterPro" id="IPR052558">
    <property type="entry name" value="Siderophore_Hydrolase_D"/>
</dbReference>
<accession>A0A544SYM3</accession>
<evidence type="ECO:0000313" key="3">
    <source>
        <dbReference type="EMBL" id="TQR10247.1"/>
    </source>
</evidence>
<dbReference type="EMBL" id="VDGH01000011">
    <property type="protein sequence ID" value="TQR10247.1"/>
    <property type="molecule type" value="Genomic_DNA"/>
</dbReference>
<evidence type="ECO:0000256" key="1">
    <source>
        <dbReference type="ARBA" id="ARBA00005622"/>
    </source>
</evidence>
<protein>
    <submittedName>
        <fullName evidence="3">Alpha/beta hydrolase</fullName>
    </submittedName>
</protein>
<dbReference type="Proteomes" id="UP000317316">
    <property type="component" value="Unassembled WGS sequence"/>
</dbReference>
<comment type="caution">
    <text evidence="3">The sequence shown here is derived from an EMBL/GenBank/DDBJ whole genome shotgun (WGS) entry which is preliminary data.</text>
</comment>
<evidence type="ECO:0000313" key="4">
    <source>
        <dbReference type="Proteomes" id="UP000317316"/>
    </source>
</evidence>
<keyword evidence="4" id="KW-1185">Reference proteome</keyword>
<dbReference type="GO" id="GO:0016788">
    <property type="term" value="F:hydrolase activity, acting on ester bonds"/>
    <property type="evidence" value="ECO:0007669"/>
    <property type="project" value="TreeGrafter"/>
</dbReference>
<name>A0A544SYM3_9BACI</name>
<evidence type="ECO:0000256" key="2">
    <source>
        <dbReference type="ARBA" id="ARBA00022801"/>
    </source>
</evidence>
<dbReference type="Gene3D" id="3.40.50.1820">
    <property type="entry name" value="alpha/beta hydrolase"/>
    <property type="match status" value="1"/>
</dbReference>
<dbReference type="Pfam" id="PF00756">
    <property type="entry name" value="Esterase"/>
    <property type="match status" value="1"/>
</dbReference>
<gene>
    <name evidence="3" type="ORF">FG382_17950</name>
</gene>
<dbReference type="InterPro" id="IPR000801">
    <property type="entry name" value="Esterase-like"/>
</dbReference>
<reference evidence="3 4" key="1">
    <citation type="submission" date="2019-05" db="EMBL/GenBank/DDBJ databases">
        <title>Psychrobacillus vulpis sp. nov., a new species isolated from feces of a red fox that inhabits in The Tablas de Daimiel Natural Park, Albacete, Spain.</title>
        <authorList>
            <person name="Rodriguez M."/>
            <person name="Reina J.C."/>
            <person name="Bejar V."/>
            <person name="Llamas I."/>
        </authorList>
    </citation>
    <scope>NUCLEOTIDE SEQUENCE [LARGE SCALE GENOMIC DNA]</scope>
    <source>
        <strain evidence="3 4">NEAU-3TGS17</strain>
    </source>
</reference>
<dbReference type="OrthoDB" id="9784036at2"/>